<sequence length="315" mass="33833">MNPLQQPIQSRFNASSTASEVAAGHQLHGKNVVVTGGSAGIGFEIVQTLSRTGANVVVGARNAAKANEKLAGMPNVSFIPLDLADPASVDAFAHQYLATQQPLHFLFNNAGVFFPPERKKDMRGYELQFGANHLGHFQLTGLLWPALKNAGGAKVISHSSVGHRRMGLQLDDPNFEQHPYDPMKAYAQSKTANALFAVHLNRLGQSHRVSAYSVHPGAILTDVVLNLTDEELEAWKQRVKTFKSAAQGAATAVWCALGDELNGIGGVYCEDCNIAPFVPDDPTIVYGVRAYAADAASAAELWQFSENATGIKWPS</sequence>
<dbReference type="InterPro" id="IPR002347">
    <property type="entry name" value="SDR_fam"/>
</dbReference>
<dbReference type="STRING" id="1419482.SAMN05444266_102250"/>
<evidence type="ECO:0000256" key="1">
    <source>
        <dbReference type="ARBA" id="ARBA00006484"/>
    </source>
</evidence>
<proteinExistence type="inferred from homology"/>
<dbReference type="PANTHER" id="PTHR24320">
    <property type="entry name" value="RETINOL DEHYDROGENASE"/>
    <property type="match status" value="1"/>
</dbReference>
<dbReference type="AlphaFoldDB" id="A0A1M6YCK6"/>
<dbReference type="Proteomes" id="UP000184420">
    <property type="component" value="Unassembled WGS sequence"/>
</dbReference>
<dbReference type="RefSeq" id="WP_073078934.1">
    <property type="nucleotide sequence ID" value="NZ_FRBL01000002.1"/>
</dbReference>
<accession>A0A1M6YCK6</accession>
<keyword evidence="4" id="KW-1185">Reference proteome</keyword>
<dbReference type="GO" id="GO:0016491">
    <property type="term" value="F:oxidoreductase activity"/>
    <property type="evidence" value="ECO:0007669"/>
    <property type="project" value="UniProtKB-KW"/>
</dbReference>
<comment type="similarity">
    <text evidence="1">Belongs to the short-chain dehydrogenases/reductases (SDR) family.</text>
</comment>
<dbReference type="EMBL" id="FRBL01000002">
    <property type="protein sequence ID" value="SHL15872.1"/>
    <property type="molecule type" value="Genomic_DNA"/>
</dbReference>
<protein>
    <submittedName>
        <fullName evidence="3">NAD(P)-dependent dehydrogenase, short-chain alcohol dehydrogenase family</fullName>
    </submittedName>
</protein>
<gene>
    <name evidence="3" type="ORF">SAMN05444266_102250</name>
</gene>
<organism evidence="3 4">
    <name type="scientific">Chitinophaga jiangningensis</name>
    <dbReference type="NCBI Taxonomy" id="1419482"/>
    <lineage>
        <taxon>Bacteria</taxon>
        <taxon>Pseudomonadati</taxon>
        <taxon>Bacteroidota</taxon>
        <taxon>Chitinophagia</taxon>
        <taxon>Chitinophagales</taxon>
        <taxon>Chitinophagaceae</taxon>
        <taxon>Chitinophaga</taxon>
    </lineage>
</organism>
<name>A0A1M6YCK6_9BACT</name>
<keyword evidence="2" id="KW-0560">Oxidoreductase</keyword>
<dbReference type="OrthoDB" id="597510at2"/>
<evidence type="ECO:0000256" key="2">
    <source>
        <dbReference type="ARBA" id="ARBA00023002"/>
    </source>
</evidence>
<dbReference type="SUPFAM" id="SSF51735">
    <property type="entry name" value="NAD(P)-binding Rossmann-fold domains"/>
    <property type="match status" value="1"/>
</dbReference>
<dbReference type="Gene3D" id="3.40.50.720">
    <property type="entry name" value="NAD(P)-binding Rossmann-like Domain"/>
    <property type="match status" value="1"/>
</dbReference>
<evidence type="ECO:0000313" key="3">
    <source>
        <dbReference type="EMBL" id="SHL15872.1"/>
    </source>
</evidence>
<dbReference type="PANTHER" id="PTHR24320:SF148">
    <property type="entry name" value="NAD(P)-BINDING ROSSMANN-FOLD SUPERFAMILY PROTEIN"/>
    <property type="match status" value="1"/>
</dbReference>
<evidence type="ECO:0000313" key="4">
    <source>
        <dbReference type="Proteomes" id="UP000184420"/>
    </source>
</evidence>
<dbReference type="PRINTS" id="PR00081">
    <property type="entry name" value="GDHRDH"/>
</dbReference>
<reference evidence="3 4" key="1">
    <citation type="submission" date="2016-11" db="EMBL/GenBank/DDBJ databases">
        <authorList>
            <person name="Jaros S."/>
            <person name="Januszkiewicz K."/>
            <person name="Wedrychowicz H."/>
        </authorList>
    </citation>
    <scope>NUCLEOTIDE SEQUENCE [LARGE SCALE GENOMIC DNA]</scope>
    <source>
        <strain evidence="3 4">DSM 27406</strain>
    </source>
</reference>
<dbReference type="Pfam" id="PF00106">
    <property type="entry name" value="adh_short"/>
    <property type="match status" value="1"/>
</dbReference>
<dbReference type="InterPro" id="IPR036291">
    <property type="entry name" value="NAD(P)-bd_dom_sf"/>
</dbReference>